<evidence type="ECO:0000256" key="2">
    <source>
        <dbReference type="ARBA" id="ARBA00023163"/>
    </source>
</evidence>
<dbReference type="PANTHER" id="PTHR47893">
    <property type="entry name" value="REGULATORY PROTEIN PCHR"/>
    <property type="match status" value="1"/>
</dbReference>
<evidence type="ECO:0000313" key="5">
    <source>
        <dbReference type="Proteomes" id="UP001317742"/>
    </source>
</evidence>
<evidence type="ECO:0000313" key="4">
    <source>
        <dbReference type="EMBL" id="BDQ38272.1"/>
    </source>
</evidence>
<dbReference type="PROSITE" id="PS01124">
    <property type="entry name" value="HTH_ARAC_FAMILY_2"/>
    <property type="match status" value="1"/>
</dbReference>
<keyword evidence="2" id="KW-0804">Transcription</keyword>
<organism evidence="4 5">
    <name type="scientific">Pseudodesulfovibrio nedwellii</name>
    <dbReference type="NCBI Taxonomy" id="2973072"/>
    <lineage>
        <taxon>Bacteria</taxon>
        <taxon>Pseudomonadati</taxon>
        <taxon>Thermodesulfobacteriota</taxon>
        <taxon>Desulfovibrionia</taxon>
        <taxon>Desulfovibrionales</taxon>
        <taxon>Desulfovibrionaceae</taxon>
    </lineage>
</organism>
<reference evidence="4 5" key="1">
    <citation type="submission" date="2022-08" db="EMBL/GenBank/DDBJ databases">
        <title>Genome Sequence of the sulphate-reducing bacterium, Pseudodesulfovibrio sp. SYK.</title>
        <authorList>
            <person name="Kondo R."/>
            <person name="Kataoka T."/>
        </authorList>
    </citation>
    <scope>NUCLEOTIDE SEQUENCE [LARGE SCALE GENOMIC DNA]</scope>
    <source>
        <strain evidence="4 5">SYK</strain>
    </source>
</reference>
<protein>
    <recommendedName>
        <fullName evidence="3">HTH araC/xylS-type domain-containing protein</fullName>
    </recommendedName>
</protein>
<dbReference type="InterPro" id="IPR018060">
    <property type="entry name" value="HTH_AraC"/>
</dbReference>
<sequence length="287" mass="32616">MESFASGLNLVVMDVAFNESAIIHQQCSAQSVGMGFILRGHSKSASPSYKRSMKVVPNMNGHFVFPETVDMKVKILPERCQKVWILMNKNTLIDMTRDDEESFSLFWEGLHQQKTIVASDKLTSVMRHTLLQVLNCPYRGKVRSLFLESKTLELMSYKLEQIQNSRRKGMSRTATVGPADEERVQYAADLLVQDMQSPPDLSALCSAVGLSRSKLHSSFRLVHGCTPLEYLRDYRLASAKKMLKEGRCNVNEAAYWVGYESVGYFSKLFSARFLKTPKEFLRTNSRC</sequence>
<dbReference type="Pfam" id="PF12833">
    <property type="entry name" value="HTH_18"/>
    <property type="match status" value="1"/>
</dbReference>
<gene>
    <name evidence="4" type="ORF">SYK_26320</name>
</gene>
<dbReference type="EMBL" id="AP026709">
    <property type="protein sequence ID" value="BDQ38272.1"/>
    <property type="molecule type" value="Genomic_DNA"/>
</dbReference>
<accession>A0ABM8B390</accession>
<dbReference type="Gene3D" id="1.10.10.60">
    <property type="entry name" value="Homeodomain-like"/>
    <property type="match status" value="2"/>
</dbReference>
<proteinExistence type="predicted"/>
<dbReference type="InterPro" id="IPR009057">
    <property type="entry name" value="Homeodomain-like_sf"/>
</dbReference>
<dbReference type="InterPro" id="IPR053142">
    <property type="entry name" value="PchR_regulatory_protein"/>
</dbReference>
<evidence type="ECO:0000259" key="3">
    <source>
        <dbReference type="PROSITE" id="PS01124"/>
    </source>
</evidence>
<dbReference type="Proteomes" id="UP001317742">
    <property type="component" value="Chromosome"/>
</dbReference>
<feature type="domain" description="HTH araC/xylS-type" evidence="3">
    <location>
        <begin position="185"/>
        <end position="283"/>
    </location>
</feature>
<evidence type="ECO:0000256" key="1">
    <source>
        <dbReference type="ARBA" id="ARBA00023015"/>
    </source>
</evidence>
<name>A0ABM8B390_9BACT</name>
<keyword evidence="5" id="KW-1185">Reference proteome</keyword>
<dbReference type="SUPFAM" id="SSF46689">
    <property type="entry name" value="Homeodomain-like"/>
    <property type="match status" value="2"/>
</dbReference>
<dbReference type="SMART" id="SM00342">
    <property type="entry name" value="HTH_ARAC"/>
    <property type="match status" value="1"/>
</dbReference>
<keyword evidence="1" id="KW-0805">Transcription regulation</keyword>
<dbReference type="PANTHER" id="PTHR47893:SF1">
    <property type="entry name" value="REGULATORY PROTEIN PCHR"/>
    <property type="match status" value="1"/>
</dbReference>